<dbReference type="PROSITE" id="PS51257">
    <property type="entry name" value="PROKAR_LIPOPROTEIN"/>
    <property type="match status" value="1"/>
</dbReference>
<accession>A0ABD3N677</accession>
<feature type="chain" id="PRO_5044873342" description="GOLD domain-containing protein" evidence="1">
    <location>
        <begin position="36"/>
        <end position="387"/>
    </location>
</feature>
<organism evidence="2 3">
    <name type="scientific">Discostella pseudostelligera</name>
    <dbReference type="NCBI Taxonomy" id="259834"/>
    <lineage>
        <taxon>Eukaryota</taxon>
        <taxon>Sar</taxon>
        <taxon>Stramenopiles</taxon>
        <taxon>Ochrophyta</taxon>
        <taxon>Bacillariophyta</taxon>
        <taxon>Coscinodiscophyceae</taxon>
        <taxon>Thalassiosirophycidae</taxon>
        <taxon>Stephanodiscales</taxon>
        <taxon>Stephanodiscaceae</taxon>
        <taxon>Discostella</taxon>
    </lineage>
</organism>
<comment type="caution">
    <text evidence="2">The sequence shown here is derived from an EMBL/GenBank/DDBJ whole genome shotgun (WGS) entry which is preliminary data.</text>
</comment>
<feature type="signal peptide" evidence="1">
    <location>
        <begin position="1"/>
        <end position="35"/>
    </location>
</feature>
<keyword evidence="1" id="KW-0732">Signal</keyword>
<protein>
    <recommendedName>
        <fullName evidence="4">GOLD domain-containing protein</fullName>
    </recommendedName>
</protein>
<evidence type="ECO:0008006" key="4">
    <source>
        <dbReference type="Google" id="ProtNLM"/>
    </source>
</evidence>
<keyword evidence="3" id="KW-1185">Reference proteome</keyword>
<sequence length="387" mass="43624">MRDITKSASMRSSTWGCCLALFVACVTLLVQPTASIHYHLVHDIGRNQQQCIYNRLNHGDFGTFEIFIVASEESGLPHASVHIEGPVASGIVGEINERGERTWPQINNPGAGDETESQFKSLTMRMMGTSIQQALDGWNHFVQSNDAKDFQEKGIINHGFLIDYSHSGEDEEAVAARAEFARQKAEFHQQRSVEDEVYEKEVGKIETILPDWIEPYQWTKPIKLAGWYRMCVTSDNDITVEMDIRSSADLGGIDQETGHVYTYEDREALDEEQCILGAKRKAAAVEDVEVKLLAEQLNEALKNQVRDYDLEATRKLMNEVNHLVSRLQKMQTSVQHRIKGHESAAKRNAKKIARSGMVETALYLVTALFQVYTVHKWLLGNATLGRA</sequence>
<evidence type="ECO:0000313" key="3">
    <source>
        <dbReference type="Proteomes" id="UP001530293"/>
    </source>
</evidence>
<dbReference type="Proteomes" id="UP001530293">
    <property type="component" value="Unassembled WGS sequence"/>
</dbReference>
<name>A0ABD3N677_9STRA</name>
<proteinExistence type="predicted"/>
<evidence type="ECO:0000256" key="1">
    <source>
        <dbReference type="SAM" id="SignalP"/>
    </source>
</evidence>
<dbReference type="AlphaFoldDB" id="A0ABD3N677"/>
<gene>
    <name evidence="2" type="ORF">ACHAWU_003713</name>
</gene>
<reference evidence="2 3" key="1">
    <citation type="submission" date="2024-10" db="EMBL/GenBank/DDBJ databases">
        <title>Updated reference genomes for cyclostephanoid diatoms.</title>
        <authorList>
            <person name="Roberts W.R."/>
            <person name="Alverson A.J."/>
        </authorList>
    </citation>
    <scope>NUCLEOTIDE SEQUENCE [LARGE SCALE GENOMIC DNA]</scope>
    <source>
        <strain evidence="2 3">AJA232-27</strain>
    </source>
</reference>
<evidence type="ECO:0000313" key="2">
    <source>
        <dbReference type="EMBL" id="KAL3771538.1"/>
    </source>
</evidence>
<dbReference type="EMBL" id="JALLBG020000023">
    <property type="protein sequence ID" value="KAL3771538.1"/>
    <property type="molecule type" value="Genomic_DNA"/>
</dbReference>